<dbReference type="PANTHER" id="PTHR36722:SF1">
    <property type="entry name" value="TYPE 2 DNA TOPOISOMERASE 6 SUBUNIT B-LIKE"/>
    <property type="match status" value="1"/>
</dbReference>
<dbReference type="Proteomes" id="UP000823388">
    <property type="component" value="Chromosome 4N"/>
</dbReference>
<name>A0A8T0TA96_PANVG</name>
<dbReference type="GO" id="GO:0000793">
    <property type="term" value="C:condensed chromosome"/>
    <property type="evidence" value="ECO:0007669"/>
    <property type="project" value="TreeGrafter"/>
</dbReference>
<dbReference type="GO" id="GO:0007131">
    <property type="term" value="P:reciprocal meiotic recombination"/>
    <property type="evidence" value="ECO:0007669"/>
    <property type="project" value="TreeGrafter"/>
</dbReference>
<evidence type="ECO:0000313" key="2">
    <source>
        <dbReference type="Proteomes" id="UP000823388"/>
    </source>
</evidence>
<dbReference type="AlphaFoldDB" id="A0A8T0TA96"/>
<dbReference type="InterPro" id="IPR034566">
    <property type="entry name" value="MTOPVIB_plant"/>
</dbReference>
<dbReference type="PANTHER" id="PTHR36722">
    <property type="entry name" value="TYPE 2 DNA TOPOISOMERASE 6 SUBUNIT B-LIKE"/>
    <property type="match status" value="1"/>
</dbReference>
<accession>A0A8T0TA96</accession>
<keyword evidence="2" id="KW-1185">Reference proteome</keyword>
<protein>
    <submittedName>
        <fullName evidence="1">Uncharacterized protein</fullName>
    </submittedName>
</protein>
<dbReference type="EMBL" id="CM029044">
    <property type="protein sequence ID" value="KAG2608421.1"/>
    <property type="molecule type" value="Genomic_DNA"/>
</dbReference>
<comment type="caution">
    <text evidence="1">The sequence shown here is derived from an EMBL/GenBank/DDBJ whole genome shotgun (WGS) entry which is preliminary data.</text>
</comment>
<sequence>MASSISASSPHRKLLRSLVYSAVQRCRMSESPCRLTVSVKRPAEAASASLLRVSVSDTGVGSKLEEFLELDVLARETPVEKWDGTLLITTTGGDIKCKIHQAGYHIQKSCNIQILILRAPNLACELFVEQIGNAESRNVCLLQDSDDVHHSVMTSSSDRLVSGLKDYALSHGNTCDKCDTCILNRDLLKIGTGAANSVDRRKAKGLHVEVVIVIARTASDLCCWTVNCSSTQVCSTELSVIRLFPMNGCFLYPHAWGPNSGCRRHFPMPSHRFYVDNRITHSCDLLLLDIIYHQ</sequence>
<reference evidence="1" key="1">
    <citation type="submission" date="2020-05" db="EMBL/GenBank/DDBJ databases">
        <title>WGS assembly of Panicum virgatum.</title>
        <authorList>
            <person name="Lovell J.T."/>
            <person name="Jenkins J."/>
            <person name="Shu S."/>
            <person name="Juenger T.E."/>
            <person name="Schmutz J."/>
        </authorList>
    </citation>
    <scope>NUCLEOTIDE SEQUENCE</scope>
    <source>
        <strain evidence="1">AP13</strain>
    </source>
</reference>
<evidence type="ECO:0000313" key="1">
    <source>
        <dbReference type="EMBL" id="KAG2608421.1"/>
    </source>
</evidence>
<organism evidence="1 2">
    <name type="scientific">Panicum virgatum</name>
    <name type="common">Blackwell switchgrass</name>
    <dbReference type="NCBI Taxonomy" id="38727"/>
    <lineage>
        <taxon>Eukaryota</taxon>
        <taxon>Viridiplantae</taxon>
        <taxon>Streptophyta</taxon>
        <taxon>Embryophyta</taxon>
        <taxon>Tracheophyta</taxon>
        <taxon>Spermatophyta</taxon>
        <taxon>Magnoliopsida</taxon>
        <taxon>Liliopsida</taxon>
        <taxon>Poales</taxon>
        <taxon>Poaceae</taxon>
        <taxon>PACMAD clade</taxon>
        <taxon>Panicoideae</taxon>
        <taxon>Panicodae</taxon>
        <taxon>Paniceae</taxon>
        <taxon>Panicinae</taxon>
        <taxon>Panicum</taxon>
        <taxon>Panicum sect. Hiantes</taxon>
    </lineage>
</organism>
<proteinExistence type="predicted"/>
<gene>
    <name evidence="1" type="ORF">PVAP13_4NG318700</name>
</gene>
<dbReference type="GO" id="GO:0030674">
    <property type="term" value="F:protein-macromolecule adaptor activity"/>
    <property type="evidence" value="ECO:0007669"/>
    <property type="project" value="TreeGrafter"/>
</dbReference>
<dbReference type="GO" id="GO:0042138">
    <property type="term" value="P:meiotic DNA double-strand break formation"/>
    <property type="evidence" value="ECO:0007669"/>
    <property type="project" value="InterPro"/>
</dbReference>